<organism evidence="2 3">
    <name type="scientific">Rhodofomes roseus</name>
    <dbReference type="NCBI Taxonomy" id="34475"/>
    <lineage>
        <taxon>Eukaryota</taxon>
        <taxon>Fungi</taxon>
        <taxon>Dikarya</taxon>
        <taxon>Basidiomycota</taxon>
        <taxon>Agaricomycotina</taxon>
        <taxon>Agaricomycetes</taxon>
        <taxon>Polyporales</taxon>
        <taxon>Rhodofomes</taxon>
    </lineage>
</organism>
<sequence>MPATATHRDMRSVETQKQRYSRELAEYTLRQWDVARQAMDSEKAKDTSGRPSSPKDSSPRGQIQ</sequence>
<feature type="region of interest" description="Disordered" evidence="1">
    <location>
        <begin position="37"/>
        <end position="64"/>
    </location>
</feature>
<feature type="compositionally biased region" description="Basic and acidic residues" evidence="1">
    <location>
        <begin position="39"/>
        <end position="48"/>
    </location>
</feature>
<dbReference type="AlphaFoldDB" id="A0A4Y9YID5"/>
<evidence type="ECO:0000313" key="3">
    <source>
        <dbReference type="Proteomes" id="UP000298390"/>
    </source>
</evidence>
<feature type="compositionally biased region" description="Polar residues" evidence="1">
    <location>
        <begin position="49"/>
        <end position="64"/>
    </location>
</feature>
<dbReference type="EMBL" id="SEKV01000206">
    <property type="protein sequence ID" value="TFY61463.1"/>
    <property type="molecule type" value="Genomic_DNA"/>
</dbReference>
<proteinExistence type="predicted"/>
<name>A0A4Y9YID5_9APHY</name>
<gene>
    <name evidence="2" type="ORF">EVJ58_g4494</name>
</gene>
<evidence type="ECO:0000256" key="1">
    <source>
        <dbReference type="SAM" id="MobiDB-lite"/>
    </source>
</evidence>
<comment type="caution">
    <text evidence="2">The sequence shown here is derived from an EMBL/GenBank/DDBJ whole genome shotgun (WGS) entry which is preliminary data.</text>
</comment>
<accession>A0A4Y9YID5</accession>
<protein>
    <submittedName>
        <fullName evidence="2">Uncharacterized protein</fullName>
    </submittedName>
</protein>
<dbReference type="Proteomes" id="UP000298390">
    <property type="component" value="Unassembled WGS sequence"/>
</dbReference>
<evidence type="ECO:0000313" key="2">
    <source>
        <dbReference type="EMBL" id="TFY61463.1"/>
    </source>
</evidence>
<reference evidence="2 3" key="1">
    <citation type="submission" date="2019-01" db="EMBL/GenBank/DDBJ databases">
        <title>Genome sequencing of the rare red list fungi Fomitopsis rosea.</title>
        <authorList>
            <person name="Buettner E."/>
            <person name="Kellner H."/>
        </authorList>
    </citation>
    <scope>NUCLEOTIDE SEQUENCE [LARGE SCALE GENOMIC DNA]</scope>
    <source>
        <strain evidence="2 3">DSM 105464</strain>
    </source>
</reference>